<evidence type="ECO:0000313" key="1">
    <source>
        <dbReference type="EMBL" id="KXV00136.1"/>
    </source>
</evidence>
<dbReference type="EMBL" id="LHZB01000118">
    <property type="protein sequence ID" value="KXV00136.1"/>
    <property type="molecule type" value="Genomic_DNA"/>
</dbReference>
<dbReference type="RefSeq" id="WP_062497429.1">
    <property type="nucleotide sequence ID" value="NZ_LHZB01000118.1"/>
</dbReference>
<protein>
    <submittedName>
        <fullName evidence="1">Uncharacterized protein</fullName>
    </submittedName>
</protein>
<dbReference type="Proteomes" id="UP000075573">
    <property type="component" value="Unassembled WGS sequence"/>
</dbReference>
<comment type="caution">
    <text evidence="1">The sequence shown here is derived from an EMBL/GenBank/DDBJ whole genome shotgun (WGS) entry which is preliminary data.</text>
</comment>
<evidence type="ECO:0000313" key="2">
    <source>
        <dbReference type="Proteomes" id="UP000075573"/>
    </source>
</evidence>
<accession>A0A149QS43</accession>
<dbReference type="AlphaFoldDB" id="A0A149QS43"/>
<proteinExistence type="predicted"/>
<sequence length="387" mass="41317">MMAFTPFHKLVPASGVARTPRAAAAVYNHLTSQLDGGPLAAAFRKVVINSGDKSHVVDIFLSSPATGAIFMMVIGGDVTYNASRDMWLSEGEPLEEDPCATLIDLANSCGRDVSLVLALPQSFGHAGLPVPAGVTVLCGMPSLSALRSRNPDGCWIEAWNRFLPFLLIDPSEIPATPEAVSGGLPAPGPEVAVQQEFPQSAPVQAPEYAEPAYEAPAGPEVLVEPALPGPAEPLEPLPDTHPLLRVLSQAVTNMIGGRRVIMSGIDILPSEVTSSVWLLPALTVATALNWRPVVVGRHGKGGFHVILRSCPPEEAPCGFAVTGIQTTSPTLLVVPVLETFRRTLRDDVFDTDIIMNQFCSWLQRHDINTENVDVLLTEFDLSSEEEG</sequence>
<organism evidence="1 2">
    <name type="scientific">Gluconobacter potus</name>
    <dbReference type="NCBI Taxonomy" id="2724927"/>
    <lineage>
        <taxon>Bacteria</taxon>
        <taxon>Pseudomonadati</taxon>
        <taxon>Pseudomonadota</taxon>
        <taxon>Alphaproteobacteria</taxon>
        <taxon>Acetobacterales</taxon>
        <taxon>Acetobacteraceae</taxon>
        <taxon>Gluconobacter</taxon>
    </lineage>
</organism>
<gene>
    <name evidence="1" type="ORF">AD929_13090</name>
</gene>
<dbReference type="PATRIC" id="fig|442.7.peg.3434"/>
<reference evidence="1 2" key="1">
    <citation type="submission" date="2015-06" db="EMBL/GenBank/DDBJ databases">
        <title>Improved classification and identification of acetic acid bacteria using matrix-assisted laser desorption/ionization time-of-flight mass spectrometry; Gluconobacter nephelii and Gluconobacter uchimurae are later heterotypic synonyms of Gluconobacter japonicus and Gluconobacter oxydans, respectively.</title>
        <authorList>
            <person name="Li L."/>
            <person name="Cleenwerck I."/>
            <person name="De Vuyst L."/>
            <person name="Vandamme P."/>
        </authorList>
    </citation>
    <scope>NUCLEOTIDE SEQUENCE [LARGE SCALE GENOMIC DNA]</scope>
    <source>
        <strain evidence="1 2">LMG 1764</strain>
    </source>
</reference>
<name>A0A149QS43_9PROT</name>